<accession>A0A433HWY8</accession>
<dbReference type="GO" id="GO:0046872">
    <property type="term" value="F:metal ion binding"/>
    <property type="evidence" value="ECO:0007669"/>
    <property type="project" value="UniProtKB-KW"/>
</dbReference>
<dbReference type="Gene3D" id="3.10.180.10">
    <property type="entry name" value="2,3-Dihydroxybiphenyl 1,2-Dioxygenase, domain 1"/>
    <property type="match status" value="1"/>
</dbReference>
<keyword evidence="4" id="KW-1185">Reference proteome</keyword>
<dbReference type="OrthoDB" id="9795618at2"/>
<dbReference type="PROSITE" id="PS51819">
    <property type="entry name" value="VOC"/>
    <property type="match status" value="1"/>
</dbReference>
<name>A0A433HWY8_9BACI</name>
<keyword evidence="1" id="KW-0479">Metal-binding</keyword>
<dbReference type="EMBL" id="RYZZ01000001">
    <property type="protein sequence ID" value="RUQ32807.1"/>
    <property type="molecule type" value="Genomic_DNA"/>
</dbReference>
<dbReference type="SUPFAM" id="SSF54593">
    <property type="entry name" value="Glyoxalase/Bleomycin resistance protein/Dihydroxybiphenyl dioxygenase"/>
    <property type="match status" value="1"/>
</dbReference>
<dbReference type="PANTHER" id="PTHR43048:SF3">
    <property type="entry name" value="METHYLMALONYL-COA EPIMERASE, MITOCHONDRIAL"/>
    <property type="match status" value="1"/>
</dbReference>
<dbReference type="AlphaFoldDB" id="A0A433HWY8"/>
<feature type="domain" description="VOC" evidence="2">
    <location>
        <begin position="24"/>
        <end position="165"/>
    </location>
</feature>
<comment type="caution">
    <text evidence="3">The sequence shown here is derived from an EMBL/GenBank/DDBJ whole genome shotgun (WGS) entry which is preliminary data.</text>
</comment>
<dbReference type="GO" id="GO:0004493">
    <property type="term" value="F:methylmalonyl-CoA epimerase activity"/>
    <property type="evidence" value="ECO:0007669"/>
    <property type="project" value="TreeGrafter"/>
</dbReference>
<dbReference type="PANTHER" id="PTHR43048">
    <property type="entry name" value="METHYLMALONYL-COA EPIMERASE"/>
    <property type="match status" value="1"/>
</dbReference>
<reference evidence="3 4" key="1">
    <citation type="submission" date="2018-12" db="EMBL/GenBank/DDBJ databases">
        <title>Bacillus chawlae sp. nov., Bacillus glennii sp. nov., and Bacillus saganii sp. nov. Isolated from the Vehicle Assembly Building at Kennedy Space Center where the Viking Spacecraft were Assembled.</title>
        <authorList>
            <person name="Seuylemezian A."/>
            <person name="Vaishampayan P."/>
        </authorList>
    </citation>
    <scope>NUCLEOTIDE SEQUENCE [LARGE SCALE GENOMIC DNA]</scope>
    <source>
        <strain evidence="3 4">L5</strain>
    </source>
</reference>
<dbReference type="InterPro" id="IPR051785">
    <property type="entry name" value="MMCE/EMCE_epimerase"/>
</dbReference>
<organism evidence="3 4">
    <name type="scientific">Peribacillus cavernae</name>
    <dbReference type="NCBI Taxonomy" id="1674310"/>
    <lineage>
        <taxon>Bacteria</taxon>
        <taxon>Bacillati</taxon>
        <taxon>Bacillota</taxon>
        <taxon>Bacilli</taxon>
        <taxon>Bacillales</taxon>
        <taxon>Bacillaceae</taxon>
        <taxon>Peribacillus</taxon>
    </lineage>
</organism>
<dbReference type="CDD" id="cd06587">
    <property type="entry name" value="VOC"/>
    <property type="match status" value="1"/>
</dbReference>
<dbReference type="Proteomes" id="UP000267430">
    <property type="component" value="Unassembled WGS sequence"/>
</dbReference>
<dbReference type="InterPro" id="IPR004360">
    <property type="entry name" value="Glyas_Fos-R_dOase_dom"/>
</dbReference>
<gene>
    <name evidence="3" type="ORF">ELQ35_01605</name>
</gene>
<dbReference type="Pfam" id="PF00903">
    <property type="entry name" value="Glyoxalase"/>
    <property type="match status" value="1"/>
</dbReference>
<dbReference type="InterPro" id="IPR037523">
    <property type="entry name" value="VOC_core"/>
</dbReference>
<sequence length="167" mass="19074">MKKMTNSKTKTTSTMESPLGTVTRTHHLGLSVRDIDASIRWYEEKLGFKVTKRFAFENLSDAGVTTREERIDGKFAFLELNGFNIEMIALKDSVPFPYKGDPAAKAYMHGLAHLCFTVDNVDEVIEELKRRDVEITWEPASFPDLGIRRSTFSDFEGNQLEIVEYID</sequence>
<proteinExistence type="predicted"/>
<dbReference type="GO" id="GO:0046491">
    <property type="term" value="P:L-methylmalonyl-CoA metabolic process"/>
    <property type="evidence" value="ECO:0007669"/>
    <property type="project" value="TreeGrafter"/>
</dbReference>
<evidence type="ECO:0000259" key="2">
    <source>
        <dbReference type="PROSITE" id="PS51819"/>
    </source>
</evidence>
<protein>
    <submittedName>
        <fullName evidence="3">VOC family protein</fullName>
    </submittedName>
</protein>
<evidence type="ECO:0000313" key="3">
    <source>
        <dbReference type="EMBL" id="RUQ32807.1"/>
    </source>
</evidence>
<dbReference type="InterPro" id="IPR029068">
    <property type="entry name" value="Glyas_Bleomycin-R_OHBP_Dase"/>
</dbReference>
<evidence type="ECO:0000313" key="4">
    <source>
        <dbReference type="Proteomes" id="UP000267430"/>
    </source>
</evidence>
<evidence type="ECO:0000256" key="1">
    <source>
        <dbReference type="ARBA" id="ARBA00022723"/>
    </source>
</evidence>